<feature type="transmembrane region" description="Helical" evidence="1">
    <location>
        <begin position="288"/>
        <end position="306"/>
    </location>
</feature>
<proteinExistence type="predicted"/>
<dbReference type="InterPro" id="IPR050879">
    <property type="entry name" value="Acyltransferase_3"/>
</dbReference>
<evidence type="ECO:0000256" key="1">
    <source>
        <dbReference type="SAM" id="Phobius"/>
    </source>
</evidence>
<feature type="domain" description="Acyltransferase 3" evidence="2">
    <location>
        <begin position="20"/>
        <end position="371"/>
    </location>
</feature>
<accession>A0A7H9BLY3</accession>
<dbReference type="PANTHER" id="PTHR23028:SF53">
    <property type="entry name" value="ACYL_TRANSF_3 DOMAIN-CONTAINING PROTEIN"/>
    <property type="match status" value="1"/>
</dbReference>
<keyword evidence="4" id="KW-1185">Reference proteome</keyword>
<reference evidence="3 4" key="1">
    <citation type="submission" date="2020-07" db="EMBL/GenBank/DDBJ databases">
        <title>Complete genome sequence of Chitinibacter sp. 2T18.</title>
        <authorList>
            <person name="Bae J.-W."/>
            <person name="Choi J.-W."/>
        </authorList>
    </citation>
    <scope>NUCLEOTIDE SEQUENCE [LARGE SCALE GENOMIC DNA]</scope>
    <source>
        <strain evidence="3 4">2T18</strain>
    </source>
</reference>
<evidence type="ECO:0000313" key="3">
    <source>
        <dbReference type="EMBL" id="QLG89690.1"/>
    </source>
</evidence>
<sequence length="407" mass="46752">MSEVINPHAPIASAQHIAVVDGLRGLAILLVILFHYWQITWWVIPIPLTGGQLNFEFIQHAGALGVELFFFLSAFCLTYPHAKFMQQGGSLPTLAHYTYRRAIKILPSYWLAMLLLLLLWPDMYPTSAQRGYWTDILMHLGFVHNLFGDTHGSINGVFWSLGVEVQFYVFFPLLAWAFRRKPWWVFGAMCAVAMLYRHWTRTLPVSEFVHLNNQLPGFLDLFASGMLSAYLLVWVRAQRETLVAQLKAGMSTIVVLAVLSLLLLFNQLYQVRFEANAYPYWQSLHREYLSFIFISLTVATTFAHSACRAVLANRVLVFLSLISYNLYLWHQVVARIIKEHGWWTAATPVPTDDPTWQWTMFLLSLLVSVAMASLITYGFERPLLQHGVKGCWQRAKASWHGYMSKDQ</sequence>
<feature type="transmembrane region" description="Helical" evidence="1">
    <location>
        <begin position="25"/>
        <end position="44"/>
    </location>
</feature>
<dbReference type="Proteomes" id="UP000509597">
    <property type="component" value="Chromosome"/>
</dbReference>
<name>A0A7H9BLY3_9NEIS</name>
<dbReference type="GO" id="GO:0016747">
    <property type="term" value="F:acyltransferase activity, transferring groups other than amino-acyl groups"/>
    <property type="evidence" value="ECO:0007669"/>
    <property type="project" value="InterPro"/>
</dbReference>
<dbReference type="KEGG" id="chiz:HQ393_16340"/>
<keyword evidence="3" id="KW-0808">Transferase</keyword>
<keyword evidence="1" id="KW-0812">Transmembrane</keyword>
<dbReference type="InterPro" id="IPR002656">
    <property type="entry name" value="Acyl_transf_3_dom"/>
</dbReference>
<feature type="transmembrane region" description="Helical" evidence="1">
    <location>
        <begin position="249"/>
        <end position="268"/>
    </location>
</feature>
<feature type="transmembrane region" description="Helical" evidence="1">
    <location>
        <begin position="315"/>
        <end position="337"/>
    </location>
</feature>
<gene>
    <name evidence="3" type="ORF">HQ393_16340</name>
</gene>
<evidence type="ECO:0000259" key="2">
    <source>
        <dbReference type="Pfam" id="PF01757"/>
    </source>
</evidence>
<dbReference type="GO" id="GO:0000271">
    <property type="term" value="P:polysaccharide biosynthetic process"/>
    <property type="evidence" value="ECO:0007669"/>
    <property type="project" value="TreeGrafter"/>
</dbReference>
<feature type="transmembrane region" description="Helical" evidence="1">
    <location>
        <begin position="64"/>
        <end position="82"/>
    </location>
</feature>
<dbReference type="EMBL" id="CP058627">
    <property type="protein sequence ID" value="QLG89690.1"/>
    <property type="molecule type" value="Genomic_DNA"/>
</dbReference>
<keyword evidence="1" id="KW-0472">Membrane</keyword>
<feature type="transmembrane region" description="Helical" evidence="1">
    <location>
        <begin position="219"/>
        <end position="237"/>
    </location>
</feature>
<keyword evidence="3" id="KW-0012">Acyltransferase</keyword>
<dbReference type="GO" id="GO:0016020">
    <property type="term" value="C:membrane"/>
    <property type="evidence" value="ECO:0007669"/>
    <property type="project" value="TreeGrafter"/>
</dbReference>
<protein>
    <submittedName>
        <fullName evidence="3">Acyltransferase</fullName>
    </submittedName>
</protein>
<keyword evidence="1" id="KW-1133">Transmembrane helix</keyword>
<feature type="transmembrane region" description="Helical" evidence="1">
    <location>
        <begin position="183"/>
        <end position="199"/>
    </location>
</feature>
<dbReference type="Pfam" id="PF01757">
    <property type="entry name" value="Acyl_transf_3"/>
    <property type="match status" value="1"/>
</dbReference>
<evidence type="ECO:0000313" key="4">
    <source>
        <dbReference type="Proteomes" id="UP000509597"/>
    </source>
</evidence>
<dbReference type="RefSeq" id="WP_179356650.1">
    <property type="nucleotide sequence ID" value="NZ_CP058627.1"/>
</dbReference>
<dbReference type="PANTHER" id="PTHR23028">
    <property type="entry name" value="ACETYLTRANSFERASE"/>
    <property type="match status" value="1"/>
</dbReference>
<feature type="transmembrane region" description="Helical" evidence="1">
    <location>
        <begin position="156"/>
        <end position="176"/>
    </location>
</feature>
<feature type="transmembrane region" description="Helical" evidence="1">
    <location>
        <begin position="102"/>
        <end position="120"/>
    </location>
</feature>
<organism evidence="3 4">
    <name type="scientific">Chitinibacter bivalviorum</name>
    <dbReference type="NCBI Taxonomy" id="2739434"/>
    <lineage>
        <taxon>Bacteria</taxon>
        <taxon>Pseudomonadati</taxon>
        <taxon>Pseudomonadota</taxon>
        <taxon>Betaproteobacteria</taxon>
        <taxon>Neisseriales</taxon>
        <taxon>Chitinibacteraceae</taxon>
        <taxon>Chitinibacter</taxon>
    </lineage>
</organism>
<dbReference type="AlphaFoldDB" id="A0A7H9BLY3"/>
<feature type="transmembrane region" description="Helical" evidence="1">
    <location>
        <begin position="357"/>
        <end position="379"/>
    </location>
</feature>